<dbReference type="EMBL" id="FOTI01000006">
    <property type="protein sequence ID" value="SFL28493.1"/>
    <property type="molecule type" value="Genomic_DNA"/>
</dbReference>
<dbReference type="GO" id="GO:0009252">
    <property type="term" value="P:peptidoglycan biosynthetic process"/>
    <property type="evidence" value="ECO:0007669"/>
    <property type="project" value="UniProtKB-UniRule"/>
</dbReference>
<dbReference type="OrthoDB" id="9809796at2"/>
<comment type="pathway">
    <text evidence="3 17 18">Cell wall biogenesis; peptidoglycan biosynthesis.</text>
</comment>
<dbReference type="Pfam" id="PF08245">
    <property type="entry name" value="Mur_ligase_M"/>
    <property type="match status" value="1"/>
</dbReference>
<dbReference type="NCBIfam" id="TIGR01087">
    <property type="entry name" value="murD"/>
    <property type="match status" value="1"/>
</dbReference>
<dbReference type="HAMAP" id="MF_00639">
    <property type="entry name" value="MurD"/>
    <property type="match status" value="1"/>
</dbReference>
<keyword evidence="17 18" id="KW-0131">Cell cycle</keyword>
<keyword evidence="11 17" id="KW-0133">Cell shape</keyword>
<evidence type="ECO:0000256" key="16">
    <source>
        <dbReference type="ARBA" id="ARBA00047632"/>
    </source>
</evidence>
<dbReference type="GO" id="GO:0008764">
    <property type="term" value="F:UDP-N-acetylmuramoylalanine-D-glutamate ligase activity"/>
    <property type="evidence" value="ECO:0007669"/>
    <property type="project" value="UniProtKB-UniRule"/>
</dbReference>
<feature type="domain" description="Mur ligase C-terminal" evidence="19">
    <location>
        <begin position="312"/>
        <end position="425"/>
    </location>
</feature>
<evidence type="ECO:0000256" key="3">
    <source>
        <dbReference type="ARBA" id="ARBA00004752"/>
    </source>
</evidence>
<dbReference type="InterPro" id="IPR004101">
    <property type="entry name" value="Mur_ligase_C"/>
</dbReference>
<protein>
    <recommendedName>
        <fullName evidence="6 17">UDP-N-acetylmuramoylalanine--D-glutamate ligase</fullName>
        <ecNumber evidence="5 17">6.3.2.9</ecNumber>
    </recommendedName>
    <alternativeName>
        <fullName evidence="15 17">D-glutamic acid-adding enzyme</fullName>
    </alternativeName>
    <alternativeName>
        <fullName evidence="14 17">UDP-N-acetylmuramoyl-L-alanyl-D-glutamate synthetase</fullName>
    </alternativeName>
</protein>
<evidence type="ECO:0000256" key="2">
    <source>
        <dbReference type="ARBA" id="ARBA00004496"/>
    </source>
</evidence>
<feature type="binding site" evidence="17">
    <location>
        <begin position="116"/>
        <end position="122"/>
    </location>
    <ligand>
        <name>ATP</name>
        <dbReference type="ChEBI" id="CHEBI:30616"/>
    </ligand>
</feature>
<comment type="subcellular location">
    <subcellularLocation>
        <location evidence="2 17 18">Cytoplasm</location>
    </subcellularLocation>
</comment>
<dbReference type="SUPFAM" id="SSF53244">
    <property type="entry name" value="MurD-like peptide ligases, peptide-binding domain"/>
    <property type="match status" value="1"/>
</dbReference>
<dbReference type="Gene3D" id="3.40.1190.10">
    <property type="entry name" value="Mur-like, catalytic domain"/>
    <property type="match status" value="1"/>
</dbReference>
<comment type="similarity">
    <text evidence="4 17">Belongs to the MurCDEF family.</text>
</comment>
<keyword evidence="12 17" id="KW-0573">Peptidoglycan synthesis</keyword>
<dbReference type="SUPFAM" id="SSF51984">
    <property type="entry name" value="MurCD N-terminal domain"/>
    <property type="match status" value="1"/>
</dbReference>
<evidence type="ECO:0000256" key="11">
    <source>
        <dbReference type="ARBA" id="ARBA00022960"/>
    </source>
</evidence>
<comment type="catalytic activity">
    <reaction evidence="16 17 18">
        <text>UDP-N-acetyl-alpha-D-muramoyl-L-alanine + D-glutamate + ATP = UDP-N-acetyl-alpha-D-muramoyl-L-alanyl-D-glutamate + ADP + phosphate + H(+)</text>
        <dbReference type="Rhea" id="RHEA:16429"/>
        <dbReference type="ChEBI" id="CHEBI:15378"/>
        <dbReference type="ChEBI" id="CHEBI:29986"/>
        <dbReference type="ChEBI" id="CHEBI:30616"/>
        <dbReference type="ChEBI" id="CHEBI:43474"/>
        <dbReference type="ChEBI" id="CHEBI:83898"/>
        <dbReference type="ChEBI" id="CHEBI:83900"/>
        <dbReference type="ChEBI" id="CHEBI:456216"/>
        <dbReference type="EC" id="6.3.2.9"/>
    </reaction>
</comment>
<dbReference type="PANTHER" id="PTHR43692">
    <property type="entry name" value="UDP-N-ACETYLMURAMOYLALANINE--D-GLUTAMATE LIGASE"/>
    <property type="match status" value="1"/>
</dbReference>
<keyword evidence="13 17" id="KW-0961">Cell wall biogenesis/degradation</keyword>
<evidence type="ECO:0000256" key="14">
    <source>
        <dbReference type="ARBA" id="ARBA00030398"/>
    </source>
</evidence>
<evidence type="ECO:0000256" key="15">
    <source>
        <dbReference type="ARBA" id="ARBA00032324"/>
    </source>
</evidence>
<evidence type="ECO:0000256" key="17">
    <source>
        <dbReference type="HAMAP-Rule" id="MF_00639"/>
    </source>
</evidence>
<dbReference type="RefSeq" id="WP_089859785.1">
    <property type="nucleotide sequence ID" value="NZ_FOTI01000006.1"/>
</dbReference>
<gene>
    <name evidence="17" type="primary">murD</name>
    <name evidence="21" type="ORF">SAMN02983006_00715</name>
</gene>
<dbReference type="PANTHER" id="PTHR43692:SF1">
    <property type="entry name" value="UDP-N-ACETYLMURAMOYLALANINE--D-GLUTAMATE LIGASE"/>
    <property type="match status" value="1"/>
</dbReference>
<feature type="domain" description="Mur ligase central" evidence="20">
    <location>
        <begin position="114"/>
        <end position="290"/>
    </location>
</feature>
<evidence type="ECO:0000256" key="5">
    <source>
        <dbReference type="ARBA" id="ARBA00012212"/>
    </source>
</evidence>
<evidence type="ECO:0000259" key="20">
    <source>
        <dbReference type="Pfam" id="PF08245"/>
    </source>
</evidence>
<evidence type="ECO:0000256" key="12">
    <source>
        <dbReference type="ARBA" id="ARBA00022984"/>
    </source>
</evidence>
<keyword evidence="10 17" id="KW-0067">ATP-binding</keyword>
<dbReference type="UniPathway" id="UPA00219"/>
<dbReference type="InterPro" id="IPR036565">
    <property type="entry name" value="Mur-like_cat_sf"/>
</dbReference>
<dbReference type="Pfam" id="PF02875">
    <property type="entry name" value="Mur_ligase_C"/>
    <property type="match status" value="1"/>
</dbReference>
<dbReference type="Gene3D" id="3.90.190.20">
    <property type="entry name" value="Mur ligase, C-terminal domain"/>
    <property type="match status" value="1"/>
</dbReference>
<evidence type="ECO:0000256" key="4">
    <source>
        <dbReference type="ARBA" id="ARBA00010416"/>
    </source>
</evidence>
<dbReference type="Pfam" id="PF21799">
    <property type="entry name" value="MurD-like_N"/>
    <property type="match status" value="1"/>
</dbReference>
<keyword evidence="8 17" id="KW-0436">Ligase</keyword>
<dbReference type="STRING" id="29563.SAMN02983006_00715"/>
<dbReference type="GO" id="GO:0005737">
    <property type="term" value="C:cytoplasm"/>
    <property type="evidence" value="ECO:0007669"/>
    <property type="project" value="UniProtKB-SubCell"/>
</dbReference>
<dbReference type="Proteomes" id="UP000199006">
    <property type="component" value="Unassembled WGS sequence"/>
</dbReference>
<evidence type="ECO:0000256" key="10">
    <source>
        <dbReference type="ARBA" id="ARBA00022840"/>
    </source>
</evidence>
<evidence type="ECO:0000256" key="8">
    <source>
        <dbReference type="ARBA" id="ARBA00022598"/>
    </source>
</evidence>
<evidence type="ECO:0000256" key="13">
    <source>
        <dbReference type="ARBA" id="ARBA00023316"/>
    </source>
</evidence>
<accession>A0A1I4GG18</accession>
<keyword evidence="17 18" id="KW-0132">Cell division</keyword>
<keyword evidence="22" id="KW-1185">Reference proteome</keyword>
<proteinExistence type="inferred from homology"/>
<dbReference type="GO" id="GO:0051301">
    <property type="term" value="P:cell division"/>
    <property type="evidence" value="ECO:0007669"/>
    <property type="project" value="UniProtKB-KW"/>
</dbReference>
<organism evidence="21 22">
    <name type="scientific">Halanaerobium salsuginis</name>
    <dbReference type="NCBI Taxonomy" id="29563"/>
    <lineage>
        <taxon>Bacteria</taxon>
        <taxon>Bacillati</taxon>
        <taxon>Bacillota</taxon>
        <taxon>Clostridia</taxon>
        <taxon>Halanaerobiales</taxon>
        <taxon>Halanaerobiaceae</taxon>
        <taxon>Halanaerobium</taxon>
    </lineage>
</organism>
<dbReference type="GO" id="GO:0005524">
    <property type="term" value="F:ATP binding"/>
    <property type="evidence" value="ECO:0007669"/>
    <property type="project" value="UniProtKB-UniRule"/>
</dbReference>
<name>A0A1I4GG18_9FIRM</name>
<dbReference type="GO" id="GO:0008360">
    <property type="term" value="P:regulation of cell shape"/>
    <property type="evidence" value="ECO:0007669"/>
    <property type="project" value="UniProtKB-KW"/>
</dbReference>
<evidence type="ECO:0000256" key="18">
    <source>
        <dbReference type="RuleBase" id="RU003664"/>
    </source>
</evidence>
<evidence type="ECO:0000313" key="22">
    <source>
        <dbReference type="Proteomes" id="UP000199006"/>
    </source>
</evidence>
<evidence type="ECO:0000259" key="19">
    <source>
        <dbReference type="Pfam" id="PF02875"/>
    </source>
</evidence>
<dbReference type="InterPro" id="IPR036615">
    <property type="entry name" value="Mur_ligase_C_dom_sf"/>
</dbReference>
<evidence type="ECO:0000256" key="9">
    <source>
        <dbReference type="ARBA" id="ARBA00022741"/>
    </source>
</evidence>
<evidence type="ECO:0000256" key="7">
    <source>
        <dbReference type="ARBA" id="ARBA00022490"/>
    </source>
</evidence>
<evidence type="ECO:0000313" key="21">
    <source>
        <dbReference type="EMBL" id="SFL28493.1"/>
    </source>
</evidence>
<reference evidence="21 22" key="1">
    <citation type="submission" date="2016-10" db="EMBL/GenBank/DDBJ databases">
        <authorList>
            <person name="de Groot N.N."/>
        </authorList>
    </citation>
    <scope>NUCLEOTIDE SEQUENCE [LARGE SCALE GENOMIC DNA]</scope>
    <source>
        <strain evidence="21 22">ATCC 51327</strain>
    </source>
</reference>
<keyword evidence="9 17" id="KW-0547">Nucleotide-binding</keyword>
<dbReference type="InterPro" id="IPR013221">
    <property type="entry name" value="Mur_ligase_cen"/>
</dbReference>
<comment type="function">
    <text evidence="1 17 18">Cell wall formation. Catalyzes the addition of glutamate to the nucleotide precursor UDP-N-acetylmuramoyl-L-alanine (UMA).</text>
</comment>
<dbReference type="AlphaFoldDB" id="A0A1I4GG18"/>
<dbReference type="SUPFAM" id="SSF53623">
    <property type="entry name" value="MurD-like peptide ligases, catalytic domain"/>
    <property type="match status" value="1"/>
</dbReference>
<sequence length="450" mass="50176">MYLKNKTVSVFGFSPRTGLALVNYLNKFEVDLIIADAKTQHELESLLAQIDLNQVKLALNAEYDLVLTSDLIILSPGVPYDLSILKSARSQGIETISEIEFAYRQNNKASLIAITGTNGKTTTTELVYKMLHNLPNRKVKLAGNIGIPYISIIEDLTENDIVVLELSSFQLEAVKYFRPELALYLNYSPDHLDRHHTETNYKQAKLKIFANQQEDDIAIIDFDDSYLASLDKEITARRLTISNNAVQNADLILQDQQALYPDNQVLLDYTQIKLPGLHNQKNLAFAALAAYLMGQSRIVIQQVAANYKLQAHRMEQIANPKDYLIIDDSKATNPAAAIKALTSLPDQLVLIAGGQDRQADFTQFVEVVCQKAKAVFLIGETAAKLAKLLKDRQVECSIYTEMEAAVKAALKQVDSASPLLLSPACPSWDSYPSYKARGLDFKNNVLKYLS</sequence>
<dbReference type="Gene3D" id="3.40.50.720">
    <property type="entry name" value="NAD(P)-binding Rossmann-like Domain"/>
    <property type="match status" value="1"/>
</dbReference>
<evidence type="ECO:0000256" key="1">
    <source>
        <dbReference type="ARBA" id="ARBA00002734"/>
    </source>
</evidence>
<dbReference type="EC" id="6.3.2.9" evidence="5 17"/>
<dbReference type="InterPro" id="IPR005762">
    <property type="entry name" value="MurD"/>
</dbReference>
<dbReference type="GO" id="GO:0071555">
    <property type="term" value="P:cell wall organization"/>
    <property type="evidence" value="ECO:0007669"/>
    <property type="project" value="UniProtKB-KW"/>
</dbReference>
<evidence type="ECO:0000256" key="6">
    <source>
        <dbReference type="ARBA" id="ARBA00015655"/>
    </source>
</evidence>
<keyword evidence="7 17" id="KW-0963">Cytoplasm</keyword>